<protein>
    <recommendedName>
        <fullName evidence="1">TIR domain-containing protein</fullName>
    </recommendedName>
</protein>
<dbReference type="KEGG" id="aba:Acid345_4260"/>
<sequence>MSLYQIAIFADGADGYAATLRGTLQRCIAELGVPAGMVSFLDEASVATRDHKSPTVGVFFGLTPHPITNPTLSTLIEEAALVLPVVPTLDRFSEFVPDDLRPINGMALRPEDSAMERISSVLLEGLGLLRKSRRLFISYRRVETQGIAIQLYEQLDANGFDVFLDSHSIRPGEPFQEVLWHRLADTDVVVLLDSPGFLSSRWTEEELARANSTNLQILQLLWPESAMTSAAAFSKPFGLADGDFDVATNQLGATARLRDECLRRVTIEVESLRARALAARHAYLVEEFFSEARAAGHNPQVQPDRFILLETKGGNRYITVPTVGVPDAVRYQEVEDAMARDPKHHQDIILLYDERGIRDKWMKHLAWLDRQTLPVKSLQVAKAQSWLGGLT</sequence>
<name>Q1IIP0_KORVE</name>
<keyword evidence="3" id="KW-1185">Reference proteome</keyword>
<accession>Q1IIP0</accession>
<dbReference type="Proteomes" id="UP000002432">
    <property type="component" value="Chromosome"/>
</dbReference>
<dbReference type="OrthoDB" id="574237at2"/>
<dbReference type="EMBL" id="CP000360">
    <property type="protein sequence ID" value="ABF43260.1"/>
    <property type="molecule type" value="Genomic_DNA"/>
</dbReference>
<dbReference type="Pfam" id="PF13676">
    <property type="entry name" value="TIR_2"/>
    <property type="match status" value="1"/>
</dbReference>
<dbReference type="AlphaFoldDB" id="Q1IIP0"/>
<dbReference type="RefSeq" id="WP_011525059.1">
    <property type="nucleotide sequence ID" value="NC_008009.1"/>
</dbReference>
<dbReference type="EnsemblBacteria" id="ABF43260">
    <property type="protein sequence ID" value="ABF43260"/>
    <property type="gene ID" value="Acid345_4260"/>
</dbReference>
<evidence type="ECO:0000313" key="3">
    <source>
        <dbReference type="Proteomes" id="UP000002432"/>
    </source>
</evidence>
<dbReference type="eggNOG" id="ENOG502Z9KM">
    <property type="taxonomic scope" value="Bacteria"/>
</dbReference>
<dbReference type="SUPFAM" id="SSF52200">
    <property type="entry name" value="Toll/Interleukin receptor TIR domain"/>
    <property type="match status" value="1"/>
</dbReference>
<gene>
    <name evidence="2" type="ordered locus">Acid345_4260</name>
</gene>
<dbReference type="PROSITE" id="PS50104">
    <property type="entry name" value="TIR"/>
    <property type="match status" value="1"/>
</dbReference>
<dbReference type="GO" id="GO:0007165">
    <property type="term" value="P:signal transduction"/>
    <property type="evidence" value="ECO:0007669"/>
    <property type="project" value="InterPro"/>
</dbReference>
<dbReference type="STRING" id="204669.Acid345_4260"/>
<dbReference type="Gene3D" id="3.40.50.10140">
    <property type="entry name" value="Toll/interleukin-1 receptor homology (TIR) domain"/>
    <property type="match status" value="1"/>
</dbReference>
<reference evidence="2 3" key="1">
    <citation type="journal article" date="2009" name="Appl. Environ. Microbiol.">
        <title>Three genomes from the phylum Acidobacteria provide insight into the lifestyles of these microorganisms in soils.</title>
        <authorList>
            <person name="Ward N.L."/>
            <person name="Challacombe J.F."/>
            <person name="Janssen P.H."/>
            <person name="Henrissat B."/>
            <person name="Coutinho P.M."/>
            <person name="Wu M."/>
            <person name="Xie G."/>
            <person name="Haft D.H."/>
            <person name="Sait M."/>
            <person name="Badger J."/>
            <person name="Barabote R.D."/>
            <person name="Bradley B."/>
            <person name="Brettin T.S."/>
            <person name="Brinkac L.M."/>
            <person name="Bruce D."/>
            <person name="Creasy T."/>
            <person name="Daugherty S.C."/>
            <person name="Davidsen T.M."/>
            <person name="DeBoy R.T."/>
            <person name="Detter J.C."/>
            <person name="Dodson R.J."/>
            <person name="Durkin A.S."/>
            <person name="Ganapathy A."/>
            <person name="Gwinn-Giglio M."/>
            <person name="Han C.S."/>
            <person name="Khouri H."/>
            <person name="Kiss H."/>
            <person name="Kothari S.P."/>
            <person name="Madupu R."/>
            <person name="Nelson K.E."/>
            <person name="Nelson W.C."/>
            <person name="Paulsen I."/>
            <person name="Penn K."/>
            <person name="Ren Q."/>
            <person name="Rosovitz M.J."/>
            <person name="Selengut J.D."/>
            <person name="Shrivastava S."/>
            <person name="Sullivan S.A."/>
            <person name="Tapia R."/>
            <person name="Thompson L.S."/>
            <person name="Watkins K.L."/>
            <person name="Yang Q."/>
            <person name="Yu C."/>
            <person name="Zafar N."/>
            <person name="Zhou L."/>
            <person name="Kuske C.R."/>
        </authorList>
    </citation>
    <scope>NUCLEOTIDE SEQUENCE [LARGE SCALE GENOMIC DNA]</scope>
    <source>
        <strain evidence="2 3">Ellin345</strain>
    </source>
</reference>
<proteinExistence type="predicted"/>
<feature type="domain" description="TIR" evidence="1">
    <location>
        <begin position="131"/>
        <end position="262"/>
    </location>
</feature>
<organism evidence="2 3">
    <name type="scientific">Koribacter versatilis (strain Ellin345)</name>
    <dbReference type="NCBI Taxonomy" id="204669"/>
    <lineage>
        <taxon>Bacteria</taxon>
        <taxon>Pseudomonadati</taxon>
        <taxon>Acidobacteriota</taxon>
        <taxon>Terriglobia</taxon>
        <taxon>Terriglobales</taxon>
        <taxon>Candidatus Korobacteraceae</taxon>
        <taxon>Candidatus Korobacter</taxon>
    </lineage>
</organism>
<evidence type="ECO:0000259" key="1">
    <source>
        <dbReference type="PROSITE" id="PS50104"/>
    </source>
</evidence>
<dbReference type="InterPro" id="IPR035897">
    <property type="entry name" value="Toll_tir_struct_dom_sf"/>
</dbReference>
<evidence type="ECO:0000313" key="2">
    <source>
        <dbReference type="EMBL" id="ABF43260.1"/>
    </source>
</evidence>
<dbReference type="InterPro" id="IPR000157">
    <property type="entry name" value="TIR_dom"/>
</dbReference>
<dbReference type="HOGENOM" id="CLU_727201_0_0_0"/>